<keyword evidence="2" id="KW-1185">Reference proteome</keyword>
<dbReference type="Proteomes" id="UP000886998">
    <property type="component" value="Unassembled WGS sequence"/>
</dbReference>
<dbReference type="AlphaFoldDB" id="A0A8X6YXK7"/>
<sequence>MITLDRNIIWENDSTYMDQSSFSESYHHCILIQVTIQSNNKPRKERKKRRDLIPKGGLIAYYWLNLKKHEQYWRNAQGDRAHPTGLDLLGCSIIIGRDRYRQLLQIVRIGSV</sequence>
<name>A0A8X6YXK7_9ARAC</name>
<accession>A0A8X6YXK7</accession>
<evidence type="ECO:0000313" key="1">
    <source>
        <dbReference type="EMBL" id="GFY77774.1"/>
    </source>
</evidence>
<dbReference type="EMBL" id="BMAV01022648">
    <property type="protein sequence ID" value="GFY77774.1"/>
    <property type="molecule type" value="Genomic_DNA"/>
</dbReference>
<gene>
    <name evidence="1" type="ORF">TNIN_454971</name>
</gene>
<protein>
    <submittedName>
        <fullName evidence="1">Uncharacterized protein</fullName>
    </submittedName>
</protein>
<organism evidence="1 2">
    <name type="scientific">Trichonephila inaurata madagascariensis</name>
    <dbReference type="NCBI Taxonomy" id="2747483"/>
    <lineage>
        <taxon>Eukaryota</taxon>
        <taxon>Metazoa</taxon>
        <taxon>Ecdysozoa</taxon>
        <taxon>Arthropoda</taxon>
        <taxon>Chelicerata</taxon>
        <taxon>Arachnida</taxon>
        <taxon>Araneae</taxon>
        <taxon>Araneomorphae</taxon>
        <taxon>Entelegynae</taxon>
        <taxon>Araneoidea</taxon>
        <taxon>Nephilidae</taxon>
        <taxon>Trichonephila</taxon>
        <taxon>Trichonephila inaurata</taxon>
    </lineage>
</organism>
<proteinExistence type="predicted"/>
<evidence type="ECO:0000313" key="2">
    <source>
        <dbReference type="Proteomes" id="UP000886998"/>
    </source>
</evidence>
<reference evidence="1" key="1">
    <citation type="submission" date="2020-08" db="EMBL/GenBank/DDBJ databases">
        <title>Multicomponent nature underlies the extraordinary mechanical properties of spider dragline silk.</title>
        <authorList>
            <person name="Kono N."/>
            <person name="Nakamura H."/>
            <person name="Mori M."/>
            <person name="Yoshida Y."/>
            <person name="Ohtoshi R."/>
            <person name="Malay A.D."/>
            <person name="Moran D.A.P."/>
            <person name="Tomita M."/>
            <person name="Numata K."/>
            <person name="Arakawa K."/>
        </authorList>
    </citation>
    <scope>NUCLEOTIDE SEQUENCE</scope>
</reference>
<comment type="caution">
    <text evidence="1">The sequence shown here is derived from an EMBL/GenBank/DDBJ whole genome shotgun (WGS) entry which is preliminary data.</text>
</comment>